<dbReference type="EMBL" id="CP081869">
    <property type="protein sequence ID" value="QZN99668.1"/>
    <property type="molecule type" value="Genomic_DNA"/>
</dbReference>
<gene>
    <name evidence="2" type="ORF">K6K41_23745</name>
</gene>
<evidence type="ECO:0000313" key="2">
    <source>
        <dbReference type="EMBL" id="QZN99668.1"/>
    </source>
</evidence>
<dbReference type="RefSeq" id="WP_261402762.1">
    <property type="nucleotide sequence ID" value="NZ_CP081869.1"/>
</dbReference>
<proteinExistence type="predicted"/>
<keyword evidence="3" id="KW-1185">Reference proteome</keyword>
<evidence type="ECO:0000259" key="1">
    <source>
        <dbReference type="Pfam" id="PF13400"/>
    </source>
</evidence>
<accession>A0A9E6R7X4</accession>
<dbReference type="InterPro" id="IPR036465">
    <property type="entry name" value="vWFA_dom_sf"/>
</dbReference>
<organism evidence="2 3">
    <name type="scientific">Chenggangzhangella methanolivorans</name>
    <dbReference type="NCBI Taxonomy" id="1437009"/>
    <lineage>
        <taxon>Bacteria</taxon>
        <taxon>Pseudomonadati</taxon>
        <taxon>Pseudomonadota</taxon>
        <taxon>Alphaproteobacteria</taxon>
        <taxon>Hyphomicrobiales</taxon>
        <taxon>Methylopilaceae</taxon>
        <taxon>Chenggangzhangella</taxon>
    </lineage>
</organism>
<name>A0A9E6R7X4_9HYPH</name>
<protein>
    <recommendedName>
        <fullName evidence="1">Putative Flp pilus-assembly TadG-like N-terminal domain-containing protein</fullName>
    </recommendedName>
</protein>
<dbReference type="KEGG" id="cmet:K6K41_23745"/>
<dbReference type="Pfam" id="PF13400">
    <property type="entry name" value="Tad"/>
    <property type="match status" value="1"/>
</dbReference>
<dbReference type="Gene3D" id="3.40.50.410">
    <property type="entry name" value="von Willebrand factor, type A domain"/>
    <property type="match status" value="1"/>
</dbReference>
<dbReference type="InterPro" id="IPR028087">
    <property type="entry name" value="Tad_N"/>
</dbReference>
<evidence type="ECO:0000313" key="3">
    <source>
        <dbReference type="Proteomes" id="UP000825701"/>
    </source>
</evidence>
<dbReference type="SUPFAM" id="SSF53300">
    <property type="entry name" value="vWA-like"/>
    <property type="match status" value="1"/>
</dbReference>
<feature type="domain" description="Putative Flp pilus-assembly TadG-like N-terminal" evidence="1">
    <location>
        <begin position="1"/>
        <end position="36"/>
    </location>
</feature>
<dbReference type="Proteomes" id="UP000825701">
    <property type="component" value="Chromosome"/>
</dbReference>
<sequence length="396" mass="41966">MPLIGLAGGAIDYSKAIADRARLNNALDAAVIVGAKQAQSDDAKNLTNKAIRANAKAAATDYFNTAPNLPVGAKPTFTVKLNNRTVTVEGSYTSTTPASLLKIIGFDKFAIGGTAASAIDLSPMVDIHLLIDVSGSMALGATTADINKLTSNLGCAFACHDGVKVKNTQLDAFEWALANGVTLRINEINAGILDFIAWLKTQTSSTKRIRIAVHSFSTTLETIVPITATLNAAATNLPKAPDASGEFDGATHFNEIMAQFSDEVGASGDGAQDARKLVIIATDGVQDPNRTWSWNIPLRKKVVPFSPDDCRKIDPSVSIGVLYAPYLKMPWDWGYNATLGSPSLIGGPGTRWDDIVPQLKACTTSADLFVDLSTTASVGAAFTSIFQRFTQVRLTK</sequence>
<dbReference type="AlphaFoldDB" id="A0A9E6R7X4"/>
<reference evidence="2" key="1">
    <citation type="submission" date="2021-08" db="EMBL/GenBank/DDBJ databases">
        <authorList>
            <person name="Zhang H."/>
            <person name="Xu M."/>
            <person name="Yu Z."/>
            <person name="Yang L."/>
            <person name="Cai Y."/>
        </authorList>
    </citation>
    <scope>NUCLEOTIDE SEQUENCE</scope>
    <source>
        <strain evidence="2">CHL1</strain>
    </source>
</reference>